<keyword evidence="3" id="KW-1185">Reference proteome</keyword>
<dbReference type="RefSeq" id="WP_103717557.1">
    <property type="nucleotide sequence ID" value="NZ_PQFZ01000003.1"/>
</dbReference>
<dbReference type="EMBL" id="PQFZ01000003">
    <property type="protein sequence ID" value="POR54209.1"/>
    <property type="molecule type" value="Genomic_DNA"/>
</dbReference>
<dbReference type="Proteomes" id="UP000236919">
    <property type="component" value="Unassembled WGS sequence"/>
</dbReference>
<organism evidence="2 3">
    <name type="scientific">Bosea psychrotolerans</name>
    <dbReference type="NCBI Taxonomy" id="1871628"/>
    <lineage>
        <taxon>Bacteria</taxon>
        <taxon>Pseudomonadati</taxon>
        <taxon>Pseudomonadota</taxon>
        <taxon>Alphaproteobacteria</taxon>
        <taxon>Hyphomicrobiales</taxon>
        <taxon>Boseaceae</taxon>
        <taxon>Bosea</taxon>
    </lineage>
</organism>
<evidence type="ECO:0000313" key="3">
    <source>
        <dbReference type="Proteomes" id="UP000236919"/>
    </source>
</evidence>
<gene>
    <name evidence="2" type="ORF">CYD53_103312</name>
</gene>
<keyword evidence="1" id="KW-0472">Membrane</keyword>
<dbReference type="OrthoDB" id="7476483at2"/>
<name>A0A2S4MHW6_9HYPH</name>
<feature type="transmembrane region" description="Helical" evidence="1">
    <location>
        <begin position="27"/>
        <end position="50"/>
    </location>
</feature>
<evidence type="ECO:0000313" key="2">
    <source>
        <dbReference type="EMBL" id="POR54209.1"/>
    </source>
</evidence>
<evidence type="ECO:0000256" key="1">
    <source>
        <dbReference type="SAM" id="Phobius"/>
    </source>
</evidence>
<sequence>MFSLIARLLLIVPALIAGWFVSKDDISYWIVALAIALVFIVLTIVVELYVRPLLARFRFRR</sequence>
<reference evidence="2 3" key="1">
    <citation type="submission" date="2018-01" db="EMBL/GenBank/DDBJ databases">
        <title>Genomic Encyclopedia of Type Strains, Phase III (KMG-III): the genomes of soil and plant-associated and newly described type strains.</title>
        <authorList>
            <person name="Whitman W."/>
        </authorList>
    </citation>
    <scope>NUCLEOTIDE SEQUENCE [LARGE SCALE GENOMIC DNA]</scope>
    <source>
        <strain evidence="2 3">1131</strain>
    </source>
</reference>
<accession>A0A2S4MHW6</accession>
<dbReference type="AlphaFoldDB" id="A0A2S4MHW6"/>
<keyword evidence="1" id="KW-0812">Transmembrane</keyword>
<proteinExistence type="predicted"/>
<comment type="caution">
    <text evidence="2">The sequence shown here is derived from an EMBL/GenBank/DDBJ whole genome shotgun (WGS) entry which is preliminary data.</text>
</comment>
<keyword evidence="1" id="KW-1133">Transmembrane helix</keyword>
<protein>
    <submittedName>
        <fullName evidence="2">Uncharacterized protein</fullName>
    </submittedName>
</protein>